<dbReference type="NCBIfam" id="NF008512">
    <property type="entry name" value="PRK11431.1"/>
    <property type="match status" value="1"/>
</dbReference>
<evidence type="ECO:0000256" key="2">
    <source>
        <dbReference type="ARBA" id="ARBA00022448"/>
    </source>
</evidence>
<evidence type="ECO:0000256" key="1">
    <source>
        <dbReference type="ARBA" id="ARBA00004651"/>
    </source>
</evidence>
<dbReference type="GO" id="GO:0022857">
    <property type="term" value="F:transmembrane transporter activity"/>
    <property type="evidence" value="ECO:0007669"/>
    <property type="project" value="InterPro"/>
</dbReference>
<sequence>MTWVLLFIAGVFEIGFALGLKYSEGFSRLWPTLGMLAAGALSFYLLSTAMKSLPAGTAYAVWTGIGAAGTAIIGILLLGESANVLQVLSLALIVAGVVGLRLTSS</sequence>
<dbReference type="Pfam" id="PF00893">
    <property type="entry name" value="Multi_Drug_Res"/>
    <property type="match status" value="1"/>
</dbReference>
<dbReference type="RefSeq" id="WP_166172490.1">
    <property type="nucleotide sequence ID" value="NZ_CP045119.1"/>
</dbReference>
<keyword evidence="6 8" id="KW-0472">Membrane</keyword>
<keyword evidence="2" id="KW-0813">Transport</keyword>
<evidence type="ECO:0000256" key="3">
    <source>
        <dbReference type="ARBA" id="ARBA00022475"/>
    </source>
</evidence>
<evidence type="ECO:0000256" key="8">
    <source>
        <dbReference type="SAM" id="Phobius"/>
    </source>
</evidence>
<dbReference type="InterPro" id="IPR000390">
    <property type="entry name" value="Small_drug/metabolite_transptr"/>
</dbReference>
<comment type="similarity">
    <text evidence="7">Belongs to the drug/metabolite transporter (DMT) superfamily. Small multidrug resistance (SMR) (TC 2.A.7.1) family.</text>
</comment>
<evidence type="ECO:0000256" key="7">
    <source>
        <dbReference type="RuleBase" id="RU003942"/>
    </source>
</evidence>
<dbReference type="InterPro" id="IPR045324">
    <property type="entry name" value="Small_multidrug_res"/>
</dbReference>
<dbReference type="PANTHER" id="PTHR30561">
    <property type="entry name" value="SMR FAMILY PROTON-DEPENDENT DRUG EFFLUX TRANSPORTER SUGE"/>
    <property type="match status" value="1"/>
</dbReference>
<name>A0A6G8Q4M8_9ACTN</name>
<reference evidence="9 10" key="1">
    <citation type="submission" date="2019-10" db="EMBL/GenBank/DDBJ databases">
        <title>Rubrobacter sp nov SCSIO 52090 isolated from a deep-sea sediment in the South China Sea.</title>
        <authorList>
            <person name="Chen R.W."/>
        </authorList>
    </citation>
    <scope>NUCLEOTIDE SEQUENCE [LARGE SCALE GENOMIC DNA]</scope>
    <source>
        <strain evidence="9 10">SCSIO 52909</strain>
    </source>
</reference>
<dbReference type="Proteomes" id="UP000501452">
    <property type="component" value="Chromosome"/>
</dbReference>
<dbReference type="InterPro" id="IPR037185">
    <property type="entry name" value="EmrE-like"/>
</dbReference>
<dbReference type="FunFam" id="1.10.3730.20:FF:000001">
    <property type="entry name" value="Quaternary ammonium compound resistance transporter SugE"/>
    <property type="match status" value="1"/>
</dbReference>
<evidence type="ECO:0000256" key="4">
    <source>
        <dbReference type="ARBA" id="ARBA00022692"/>
    </source>
</evidence>
<evidence type="ECO:0000256" key="5">
    <source>
        <dbReference type="ARBA" id="ARBA00022989"/>
    </source>
</evidence>
<dbReference type="AlphaFoldDB" id="A0A6G8Q4M8"/>
<feature type="transmembrane region" description="Helical" evidence="8">
    <location>
        <begin position="59"/>
        <end position="78"/>
    </location>
</feature>
<dbReference type="GO" id="GO:0005886">
    <property type="term" value="C:plasma membrane"/>
    <property type="evidence" value="ECO:0007669"/>
    <property type="project" value="UniProtKB-SubCell"/>
</dbReference>
<evidence type="ECO:0000313" key="9">
    <source>
        <dbReference type="EMBL" id="QIN81277.1"/>
    </source>
</evidence>
<dbReference type="KEGG" id="rub:GBA63_00570"/>
<gene>
    <name evidence="9" type="primary">sugE</name>
    <name evidence="9" type="ORF">GBA63_00570</name>
</gene>
<dbReference type="PANTHER" id="PTHR30561:SF0">
    <property type="entry name" value="GUANIDINIUM EXPORTER"/>
    <property type="match status" value="1"/>
</dbReference>
<dbReference type="SUPFAM" id="SSF103481">
    <property type="entry name" value="Multidrug resistance efflux transporter EmrE"/>
    <property type="match status" value="1"/>
</dbReference>
<evidence type="ECO:0000256" key="6">
    <source>
        <dbReference type="ARBA" id="ARBA00023136"/>
    </source>
</evidence>
<keyword evidence="5 8" id="KW-1133">Transmembrane helix</keyword>
<proteinExistence type="inferred from homology"/>
<comment type="subcellular location">
    <subcellularLocation>
        <location evidence="1 7">Cell membrane</location>
        <topology evidence="1 7">Multi-pass membrane protein</topology>
    </subcellularLocation>
</comment>
<dbReference type="EMBL" id="CP045119">
    <property type="protein sequence ID" value="QIN81277.1"/>
    <property type="molecule type" value="Genomic_DNA"/>
</dbReference>
<keyword evidence="10" id="KW-1185">Reference proteome</keyword>
<dbReference type="Gene3D" id="1.10.3730.20">
    <property type="match status" value="1"/>
</dbReference>
<feature type="transmembrane region" description="Helical" evidence="8">
    <location>
        <begin position="29"/>
        <end position="47"/>
    </location>
</feature>
<keyword evidence="3" id="KW-1003">Cell membrane</keyword>
<evidence type="ECO:0000313" key="10">
    <source>
        <dbReference type="Proteomes" id="UP000501452"/>
    </source>
</evidence>
<accession>A0A6G8Q4M8</accession>
<organism evidence="9 10">
    <name type="scientific">Rubrobacter tropicus</name>
    <dbReference type="NCBI Taxonomy" id="2653851"/>
    <lineage>
        <taxon>Bacteria</taxon>
        <taxon>Bacillati</taxon>
        <taxon>Actinomycetota</taxon>
        <taxon>Rubrobacteria</taxon>
        <taxon>Rubrobacterales</taxon>
        <taxon>Rubrobacteraceae</taxon>
        <taxon>Rubrobacter</taxon>
    </lineage>
</organism>
<feature type="transmembrane region" description="Helical" evidence="8">
    <location>
        <begin position="84"/>
        <end position="103"/>
    </location>
</feature>
<keyword evidence="4 7" id="KW-0812">Transmembrane</keyword>
<protein>
    <submittedName>
        <fullName evidence="9">Quaternary ammonium compound efflux SMR transporter SugE</fullName>
    </submittedName>
</protein>